<dbReference type="RefSeq" id="WP_231809984.1">
    <property type="nucleotide sequence ID" value="NZ_JAJOZI010000209.1"/>
</dbReference>
<protein>
    <submittedName>
        <fullName evidence="1">Uncharacterized protein</fullName>
    </submittedName>
</protein>
<gene>
    <name evidence="1" type="ORF">LRQ20_29000</name>
</gene>
<organism evidence="1 2">
    <name type="scientific">Pseudomonas petroselini</name>
    <dbReference type="NCBI Taxonomy" id="2899822"/>
    <lineage>
        <taxon>Bacteria</taxon>
        <taxon>Pseudomonadati</taxon>
        <taxon>Pseudomonadota</taxon>
        <taxon>Gammaproteobacteria</taxon>
        <taxon>Pseudomonadales</taxon>
        <taxon>Pseudomonadaceae</taxon>
        <taxon>Pseudomonas</taxon>
    </lineage>
</organism>
<evidence type="ECO:0000313" key="2">
    <source>
        <dbReference type="Proteomes" id="UP001154922"/>
    </source>
</evidence>
<keyword evidence="2" id="KW-1185">Reference proteome</keyword>
<feature type="non-terminal residue" evidence="1">
    <location>
        <position position="1"/>
    </location>
</feature>
<comment type="caution">
    <text evidence="1">The sequence shown here is derived from an EMBL/GenBank/DDBJ whole genome shotgun (WGS) entry which is preliminary data.</text>
</comment>
<dbReference type="EMBL" id="JAJOZI010000209">
    <property type="protein sequence ID" value="MCD7042327.1"/>
    <property type="molecule type" value="Genomic_DNA"/>
</dbReference>
<reference evidence="1 2" key="1">
    <citation type="journal article" date="2022" name="Int. J. Syst. Evol. Microbiol.">
        <title>Pseudomonas petroselini sp. nov., a pathogen causing bacterial rot of parsley in Japan.</title>
        <authorList>
            <person name="Sawada H."/>
            <person name="Fujikawa T."/>
            <person name="Osada S."/>
            <person name="Satou M."/>
        </authorList>
    </citation>
    <scope>NUCLEOTIDE SEQUENCE [LARGE SCALE GENOMIC DNA]</scope>
    <source>
        <strain evidence="1 2">MAFF 311096</strain>
    </source>
</reference>
<accession>A0ABS8R2W5</accession>
<evidence type="ECO:0000313" key="1">
    <source>
        <dbReference type="EMBL" id="MCD7042327.1"/>
    </source>
</evidence>
<reference evidence="1 2" key="2">
    <citation type="journal article" date="2023" name="Plant Pathol.">
        <title>Dismantling and reorganizing Pseudomonas marginalis sensu#lato.</title>
        <authorList>
            <person name="Sawada H."/>
            <person name="Fujikawa T."/>
            <person name="Satou M."/>
        </authorList>
    </citation>
    <scope>NUCLEOTIDE SEQUENCE [LARGE SCALE GENOMIC DNA]</scope>
    <source>
        <strain evidence="1 2">MAFF 311096</strain>
    </source>
</reference>
<dbReference type="Proteomes" id="UP001154922">
    <property type="component" value="Unassembled WGS sequence"/>
</dbReference>
<proteinExistence type="predicted"/>
<name>A0ABS8R2W5_9PSED</name>
<sequence length="59" mass="6602">PATPSTVRLIPAWRKSTGMEQPLLKNAEGLPPKRRQLPDPLASTQRLLVHNSLRYNTNA</sequence>